<reference evidence="5" key="1">
    <citation type="submission" date="2022-03" db="EMBL/GenBank/DDBJ databases">
        <authorList>
            <person name="Legras J.-L."/>
            <person name="Devillers H."/>
            <person name="Grondin C."/>
        </authorList>
    </citation>
    <scope>NUCLEOTIDE SEQUENCE</scope>
    <source>
        <strain evidence="5">CLIB 1423</strain>
    </source>
</reference>
<accession>A0A9P0QUS7</accession>
<keyword evidence="6" id="KW-1185">Reference proteome</keyword>
<dbReference type="PROSITE" id="PS51257">
    <property type="entry name" value="PROKAR_LIPOPROTEIN"/>
    <property type="match status" value="1"/>
</dbReference>
<keyword evidence="1" id="KW-0479">Metal-binding</keyword>
<dbReference type="SUPFAM" id="SSF52768">
    <property type="entry name" value="Arginase/deacetylase"/>
    <property type="match status" value="1"/>
</dbReference>
<sequence>MLMKFLPLLVAGVACARLHSNPSSPNLIYSDMKAESDENSEPTLEEMWGGYWPFQGINTFAHLEDHKCLIDKDTNYDLAVIGVPFDTATSYRPGARFGPRAIRAASQRQTSLRGYNQRAGINPYTSWAKVIDCGDIPVTPMDNALAFKQMSKAFEELLHRRNGTSSGKAANDIITPPRYVALGGDHSVLLPHIRALHKIYGKLNILHFDAHLDTWAPDKYPSFWHSDQSELNHGSMLWKAHEEGLTTTHNVHAGLRTKLSGLEDYEDDDNQSFTRIMADDIWIDGVKSVIDKILKVIPANTPTYLSIDIDVLDPAFGSGTGTQEPGGWLPRELLHVLRSIDSLSIVGADIVEVSPAFDNAEITATNGAQVAFEILTSMVKKGPLGELVVDRLPKPVVEIFHADADKTEIDFAIEEKLKELQIMKEKVMKEIESMRNQV</sequence>
<feature type="chain" id="PRO_5040238355" evidence="4">
    <location>
        <begin position="17"/>
        <end position="438"/>
    </location>
</feature>
<dbReference type="InterPro" id="IPR006035">
    <property type="entry name" value="Ureohydrolase"/>
</dbReference>
<dbReference type="EMBL" id="CAKXYY010000026">
    <property type="protein sequence ID" value="CAH2355447.1"/>
    <property type="molecule type" value="Genomic_DNA"/>
</dbReference>
<name>A0A9P0QUS7_9ASCO</name>
<dbReference type="GO" id="GO:0033389">
    <property type="term" value="P:putrescine biosynthetic process from arginine, via agmatine"/>
    <property type="evidence" value="ECO:0007669"/>
    <property type="project" value="TreeGrafter"/>
</dbReference>
<dbReference type="PROSITE" id="PS51409">
    <property type="entry name" value="ARGINASE_2"/>
    <property type="match status" value="1"/>
</dbReference>
<dbReference type="Proteomes" id="UP000837801">
    <property type="component" value="Unassembled WGS sequence"/>
</dbReference>
<dbReference type="OrthoDB" id="288726at2759"/>
<dbReference type="Gene3D" id="3.40.800.10">
    <property type="entry name" value="Ureohydrolase domain"/>
    <property type="match status" value="1"/>
</dbReference>
<dbReference type="FunFam" id="3.40.800.10:FF:000014">
    <property type="entry name" value="Arginase family protein"/>
    <property type="match status" value="1"/>
</dbReference>
<comment type="caution">
    <text evidence="5">The sequence shown here is derived from an EMBL/GenBank/DDBJ whole genome shotgun (WGS) entry which is preliminary data.</text>
</comment>
<evidence type="ECO:0000256" key="4">
    <source>
        <dbReference type="SAM" id="SignalP"/>
    </source>
</evidence>
<feature type="signal peptide" evidence="4">
    <location>
        <begin position="1"/>
        <end position="16"/>
    </location>
</feature>
<dbReference type="GO" id="GO:0046872">
    <property type="term" value="F:metal ion binding"/>
    <property type="evidence" value="ECO:0007669"/>
    <property type="project" value="UniProtKB-KW"/>
</dbReference>
<comment type="similarity">
    <text evidence="3">Belongs to the arginase family.</text>
</comment>
<evidence type="ECO:0000313" key="6">
    <source>
        <dbReference type="Proteomes" id="UP000837801"/>
    </source>
</evidence>
<gene>
    <name evidence="5" type="ORF">CLIB1423_26S01002</name>
</gene>
<keyword evidence="4" id="KW-0732">Signal</keyword>
<protein>
    <submittedName>
        <fullName evidence="5">Guanidinobutyrase</fullName>
    </submittedName>
</protein>
<dbReference type="AlphaFoldDB" id="A0A9P0QUS7"/>
<dbReference type="CDD" id="cd11592">
    <property type="entry name" value="Agmatinase_PAH"/>
    <property type="match status" value="1"/>
</dbReference>
<proteinExistence type="inferred from homology"/>
<dbReference type="Pfam" id="PF00491">
    <property type="entry name" value="Arginase"/>
    <property type="match status" value="1"/>
</dbReference>
<dbReference type="GO" id="GO:0008783">
    <property type="term" value="F:agmatinase activity"/>
    <property type="evidence" value="ECO:0007669"/>
    <property type="project" value="TreeGrafter"/>
</dbReference>
<evidence type="ECO:0000313" key="5">
    <source>
        <dbReference type="EMBL" id="CAH2355447.1"/>
    </source>
</evidence>
<evidence type="ECO:0000256" key="2">
    <source>
        <dbReference type="ARBA" id="ARBA00022801"/>
    </source>
</evidence>
<evidence type="ECO:0000256" key="3">
    <source>
        <dbReference type="PROSITE-ProRule" id="PRU00742"/>
    </source>
</evidence>
<dbReference type="PANTHER" id="PTHR11358">
    <property type="entry name" value="ARGINASE/AGMATINASE"/>
    <property type="match status" value="1"/>
</dbReference>
<evidence type="ECO:0000256" key="1">
    <source>
        <dbReference type="ARBA" id="ARBA00022723"/>
    </source>
</evidence>
<dbReference type="PANTHER" id="PTHR11358:SF26">
    <property type="entry name" value="GUANIDINO ACID HYDROLASE, MITOCHONDRIAL"/>
    <property type="match status" value="1"/>
</dbReference>
<dbReference type="PRINTS" id="PR00116">
    <property type="entry name" value="ARGINASE"/>
</dbReference>
<organism evidence="5 6">
    <name type="scientific">[Candida] railenensis</name>
    <dbReference type="NCBI Taxonomy" id="45579"/>
    <lineage>
        <taxon>Eukaryota</taxon>
        <taxon>Fungi</taxon>
        <taxon>Dikarya</taxon>
        <taxon>Ascomycota</taxon>
        <taxon>Saccharomycotina</taxon>
        <taxon>Pichiomycetes</taxon>
        <taxon>Debaryomycetaceae</taxon>
        <taxon>Kurtzmaniella</taxon>
    </lineage>
</organism>
<keyword evidence="2" id="KW-0378">Hydrolase</keyword>
<dbReference type="InterPro" id="IPR023696">
    <property type="entry name" value="Ureohydrolase_dom_sf"/>
</dbReference>